<evidence type="ECO:0000256" key="1">
    <source>
        <dbReference type="ARBA" id="ARBA00005921"/>
    </source>
</evidence>
<proteinExistence type="inferred from homology"/>
<dbReference type="GeneID" id="105038386"/>
<dbReference type="OrthoDB" id="128924at2759"/>
<sequence length="784" mass="86268">MDRRSWLWRRKSSEKSPGETESSGSVSSHSERYSDDQEAVKGSSNNSSPNHAQSPEVSSNVGDSEVHESVKSLTEKLSAALLNISAKEELVKQHVKVAEEAVSGWEQAETEVAALKQQLEAANQKNSALEDRIGHLDGALKECVRQLRQAREEQEEKVHDAVTKKTHLWESEKLELAKQLVELKAQLQAAKSEAAAAVDLGLKAKIEAAEKENAALKVELLSQSKDLQMLTLERELSNQAAETASKQHLESIKKVAKLEAECRRLRSTACKSLPVNEHKPVANSICMESVTDSQSDSGERLLSMDNEPGCSDSWASALIAELDQFKNDKASARNLTTSIEIDLMDDFLEMERLVSLPQANCVSSSFEPEVDSDRVAMRDSPLRVEALHLQLAELEEKVAKIENEKAELEMALVDSRNQLEASCNQLTVAEDKLLEVQRQLDLANESKQVATAEVVSVEAKRKALEAQLELTEQEVRKLYDKVCLLEGKIEGEKALSAELQARADAAEAARKVLESQLESAHLEVGSLNEMVGLLESKVEEERASSTEFVANIRALEAVRKALDSQLESARLEVNKLREKVGSLEVKAEEERTKSTEFASKIEAVEAARKSLEFQLETANLEIGKLHNKMGLLEVQVSKEKALTAEFAAKCQKLESEVSRIKQDTELWQVTSSNGDLKIKKEKELAVAAGKLAECQKTIASLGQQLKSLTTLDDFMLEAEKLELNGGSPDLILHSSYSSEKISSYSFPNGKERGSPSSSLSSSSSTLSGFASLLPRSRSSSYIEN</sequence>
<keyword evidence="2 3" id="KW-0175">Coiled coil</keyword>
<dbReference type="PANTHER" id="PTHR31580">
    <property type="entry name" value="FILAMENT-LIKE PLANT PROTEIN 4"/>
    <property type="match status" value="1"/>
</dbReference>
<feature type="region of interest" description="Disordered" evidence="4">
    <location>
        <begin position="1"/>
        <end position="70"/>
    </location>
</feature>
<organism evidence="5 6">
    <name type="scientific">Elaeis guineensis var. tenera</name>
    <name type="common">Oil palm</name>
    <dbReference type="NCBI Taxonomy" id="51953"/>
    <lineage>
        <taxon>Eukaryota</taxon>
        <taxon>Viridiplantae</taxon>
        <taxon>Streptophyta</taxon>
        <taxon>Embryophyta</taxon>
        <taxon>Tracheophyta</taxon>
        <taxon>Spermatophyta</taxon>
        <taxon>Magnoliopsida</taxon>
        <taxon>Liliopsida</taxon>
        <taxon>Arecaceae</taxon>
        <taxon>Arecoideae</taxon>
        <taxon>Cocoseae</taxon>
        <taxon>Elaeidinae</taxon>
        <taxon>Elaeis</taxon>
    </lineage>
</organism>
<dbReference type="KEGG" id="egu:105038386"/>
<comment type="similarity">
    <text evidence="1">Belongs to the FPP family.</text>
</comment>
<feature type="compositionally biased region" description="Low complexity" evidence="4">
    <location>
        <begin position="754"/>
        <end position="773"/>
    </location>
</feature>
<dbReference type="RefSeq" id="XP_073115133.1">
    <property type="nucleotide sequence ID" value="XM_073259032.1"/>
</dbReference>
<protein>
    <submittedName>
        <fullName evidence="6">Filament-like plant protein 3</fullName>
    </submittedName>
</protein>
<dbReference type="RefSeq" id="XP_010912481.1">
    <property type="nucleotide sequence ID" value="XM_010914179.2"/>
</dbReference>
<evidence type="ECO:0000313" key="5">
    <source>
        <dbReference type="Proteomes" id="UP000504607"/>
    </source>
</evidence>
<evidence type="ECO:0000256" key="2">
    <source>
        <dbReference type="ARBA" id="ARBA00023054"/>
    </source>
</evidence>
<feature type="coiled-coil region" evidence="3">
    <location>
        <begin position="552"/>
        <end position="621"/>
    </location>
</feature>
<name>A0A6I9QQN1_ELAGV</name>
<dbReference type="Gene3D" id="1.10.287.1490">
    <property type="match status" value="1"/>
</dbReference>
<dbReference type="InParanoid" id="A0A6I9QQN1"/>
<feature type="compositionally biased region" description="Low complexity" evidence="4">
    <location>
        <begin position="19"/>
        <end position="28"/>
    </location>
</feature>
<feature type="region of interest" description="Disordered" evidence="4">
    <location>
        <begin position="744"/>
        <end position="784"/>
    </location>
</feature>
<feature type="coiled-coil region" evidence="3">
    <location>
        <begin position="384"/>
        <end position="523"/>
    </location>
</feature>
<dbReference type="SUPFAM" id="SSF57997">
    <property type="entry name" value="Tropomyosin"/>
    <property type="match status" value="1"/>
</dbReference>
<feature type="compositionally biased region" description="Polar residues" evidence="4">
    <location>
        <begin position="42"/>
        <end position="62"/>
    </location>
</feature>
<accession>A0A6I9QQN1</accession>
<gene>
    <name evidence="6" type="primary">LOC105038386</name>
</gene>
<dbReference type="InterPro" id="IPR008587">
    <property type="entry name" value="FPP_plant"/>
</dbReference>
<dbReference type="Pfam" id="PF05911">
    <property type="entry name" value="FPP"/>
    <property type="match status" value="3"/>
</dbReference>
<feature type="compositionally biased region" description="Basic and acidic residues" evidence="4">
    <location>
        <begin position="29"/>
        <end position="39"/>
    </location>
</feature>
<dbReference type="PANTHER" id="PTHR31580:SF49">
    <property type="entry name" value="FILAMENT-LIKE PLANT PROTEIN 3"/>
    <property type="match status" value="1"/>
</dbReference>
<evidence type="ECO:0000256" key="3">
    <source>
        <dbReference type="SAM" id="Coils"/>
    </source>
</evidence>
<dbReference type="AlphaFoldDB" id="A0A6I9QQN1"/>
<reference evidence="6" key="1">
    <citation type="submission" date="2025-08" db="UniProtKB">
        <authorList>
            <consortium name="RefSeq"/>
        </authorList>
    </citation>
    <scope>IDENTIFICATION</scope>
</reference>
<feature type="compositionally biased region" description="Basic and acidic residues" evidence="4">
    <location>
        <begin position="1"/>
        <end position="18"/>
    </location>
</feature>
<dbReference type="Proteomes" id="UP000504607">
    <property type="component" value="Chromosome 2"/>
</dbReference>
<evidence type="ECO:0000256" key="4">
    <source>
        <dbReference type="SAM" id="MobiDB-lite"/>
    </source>
</evidence>
<evidence type="ECO:0000313" key="6">
    <source>
        <dbReference type="RefSeq" id="XP_010912481.1"/>
    </source>
</evidence>
<feature type="coiled-coil region" evidence="3">
    <location>
        <begin position="105"/>
        <end position="226"/>
    </location>
</feature>
<dbReference type="FunCoup" id="A0A6I9QQN1">
    <property type="interactions" value="88"/>
</dbReference>
<keyword evidence="5" id="KW-1185">Reference proteome</keyword>